<dbReference type="VEuPathDB" id="MicrosporidiaDB:CWI39_0243p0020"/>
<evidence type="ECO:0000313" key="3">
    <source>
        <dbReference type="Proteomes" id="UP000293045"/>
    </source>
</evidence>
<feature type="signal peptide" evidence="1">
    <location>
        <begin position="1"/>
        <end position="20"/>
    </location>
</feature>
<evidence type="ECO:0008006" key="4">
    <source>
        <dbReference type="Google" id="ProtNLM"/>
    </source>
</evidence>
<name>A0A4Q9LIH7_9MICR</name>
<protein>
    <recommendedName>
        <fullName evidence="4">Spindle pole body component</fullName>
    </recommendedName>
</protein>
<reference evidence="2 3" key="1">
    <citation type="submission" date="2017-12" db="EMBL/GenBank/DDBJ databases">
        <authorList>
            <person name="Pombert J.-F."/>
            <person name="Haag K.L."/>
            <person name="Ebert D."/>
        </authorList>
    </citation>
    <scope>NUCLEOTIDE SEQUENCE [LARGE SCALE GENOMIC DNA]</scope>
    <source>
        <strain evidence="2">IL-BN-2</strain>
    </source>
</reference>
<comment type="caution">
    <text evidence="2">The sequence shown here is derived from an EMBL/GenBank/DDBJ whole genome shotgun (WGS) entry which is preliminary data.</text>
</comment>
<dbReference type="EMBL" id="PIXR01000243">
    <property type="protein sequence ID" value="TBU07978.1"/>
    <property type="molecule type" value="Genomic_DNA"/>
</dbReference>
<dbReference type="Proteomes" id="UP000293045">
    <property type="component" value="Unassembled WGS sequence"/>
</dbReference>
<proteinExistence type="predicted"/>
<gene>
    <name evidence="2" type="ORF">CWI39_0243p0020</name>
</gene>
<sequence length="657" mass="78716">MLRNTYYLFFLLYFVFSSRYHDDMNSHFFKRINENDDYRPMIEYNTEVLNSPNVIPLKHLVKSESRDPDIFSYQEASSLSIGSIHETTRMLPSENQFSIHDEESYLISRNCLSAMKPISDRDEMIKETNNRYFPYNRKEIDQKNRDYYSHNTHFSSVRKYTLEGYENCRRTEGHVCDLYSRPRRYDRDMRYKSHKNNKSVNKLHIMEDVSSRYTRFPRRYLNFESPFVFMKSPEAYIPQLELKNHHNTEVYHPRLQSFSRMIDTRGKNYAMLVRLQTEFIGFSDITFFVENDFSIDGYFLENEYHSFFDLIDHIFIMEKTFWSQFDSLTMLKYLSEKMHESLLKYDFCNINSPLLSYFPCLINVKYFLKNIIFEDINLVKSSCLWILLLKAANSLCNVQPNRVPNDRINVGEVTVEKYKDFDVYNGDKASFCVLKRLYVVFYRIARKIFRISNISREYISMLDYMFNNAMYRSKDIHISRGCHLNFSRVVADCMFRIDPKMISLFILGLEAQKIANIKDHDSLLDINCFLLRIFEGSCHLDIDVFSNFRLFYQNLIESYIDFFEIELLSLYVFRGNSIVKNQLNYIDLIVQILKSKAILLSRYRIETLMEISEALCVIFNHFIKVGLNYELYTKRYIEYSVNYCKGKIEALLRIIEI</sequence>
<dbReference type="VEuPathDB" id="MicrosporidiaDB:CWI36_0001p0040"/>
<organism evidence="2 3">
    <name type="scientific">Hamiltosporidium magnivora</name>
    <dbReference type="NCBI Taxonomy" id="148818"/>
    <lineage>
        <taxon>Eukaryota</taxon>
        <taxon>Fungi</taxon>
        <taxon>Fungi incertae sedis</taxon>
        <taxon>Microsporidia</taxon>
        <taxon>Dubosqiidae</taxon>
        <taxon>Hamiltosporidium</taxon>
    </lineage>
</organism>
<keyword evidence="1" id="KW-0732">Signal</keyword>
<evidence type="ECO:0000313" key="2">
    <source>
        <dbReference type="EMBL" id="TBU07978.1"/>
    </source>
</evidence>
<accession>A0A4Q9LIH7</accession>
<evidence type="ECO:0000256" key="1">
    <source>
        <dbReference type="SAM" id="SignalP"/>
    </source>
</evidence>
<feature type="chain" id="PRO_5020867114" description="Spindle pole body component" evidence="1">
    <location>
        <begin position="21"/>
        <end position="657"/>
    </location>
</feature>
<dbReference type="AlphaFoldDB" id="A0A4Q9LIH7"/>